<dbReference type="AlphaFoldDB" id="A0A6A1LTY5"/>
<name>A0A6A1LTY5_9ASCO</name>
<comment type="caution">
    <text evidence="1">The sequence shown here is derived from an EMBL/GenBank/DDBJ whole genome shotgun (WGS) entry which is preliminary data.</text>
</comment>
<sequence>MPNIAARYGGGVPQSGGPFAHNVHHVHRAHKAEPVGDVPKDVNVAEIKNRDTSSLTDTPDNMNGKPAWYNNMIDKINDFELILANLAYKFFLDQDLLISRPSVEEIIQGLMNSTQTSKAQKLAKAADEAKPVVLSKLNKTELTEQDKAELRPAIGKFAAALKEDPNQEPQGTPTIPGAGLYRRSNDSFKPKIPKGLLILTALSIAGLSISI</sequence>
<evidence type="ECO:0000313" key="1">
    <source>
        <dbReference type="EMBL" id="KAA8913842.1"/>
    </source>
</evidence>
<accession>A0A6A1LTY5</accession>
<reference evidence="1" key="1">
    <citation type="journal article" date="2019" name="G3 (Bethesda)">
        <title>Genome Assemblies of Two Rare Opportunistic Yeast Pathogens: Diutina rugosa (syn. Candida rugosa) and Trichomonascus ciferrii (syn. Candida ciferrii).</title>
        <authorList>
            <person name="Mixao V."/>
            <person name="Saus E."/>
            <person name="Hansen A.P."/>
            <person name="Lass-Florl C."/>
            <person name="Gabaldon T."/>
        </authorList>
    </citation>
    <scope>NUCLEOTIDE SEQUENCE</scope>
    <source>
        <strain evidence="1">CBS 4856</strain>
    </source>
</reference>
<gene>
    <name evidence="1" type="ORF">TRICI_003076</name>
</gene>
<protein>
    <submittedName>
        <fullName evidence="1">Uncharacterized protein</fullName>
    </submittedName>
</protein>
<dbReference type="EMBL" id="SWFS01000216">
    <property type="protein sequence ID" value="KAA8913842.1"/>
    <property type="molecule type" value="Genomic_DNA"/>
</dbReference>
<evidence type="ECO:0000313" key="2">
    <source>
        <dbReference type="Proteomes" id="UP000761534"/>
    </source>
</evidence>
<dbReference type="Proteomes" id="UP000761534">
    <property type="component" value="Unassembled WGS sequence"/>
</dbReference>
<dbReference type="VEuPathDB" id="FungiDB:TRICI_003076"/>
<proteinExistence type="predicted"/>
<keyword evidence="2" id="KW-1185">Reference proteome</keyword>
<organism evidence="1 2">
    <name type="scientific">Trichomonascus ciferrii</name>
    <dbReference type="NCBI Taxonomy" id="44093"/>
    <lineage>
        <taxon>Eukaryota</taxon>
        <taxon>Fungi</taxon>
        <taxon>Dikarya</taxon>
        <taxon>Ascomycota</taxon>
        <taxon>Saccharomycotina</taxon>
        <taxon>Dipodascomycetes</taxon>
        <taxon>Dipodascales</taxon>
        <taxon>Trichomonascaceae</taxon>
        <taxon>Trichomonascus</taxon>
        <taxon>Trichomonascus ciferrii complex</taxon>
    </lineage>
</organism>